<reference evidence="5 6" key="1">
    <citation type="submission" date="2019-09" db="EMBL/GenBank/DDBJ databases">
        <title>NBRP : Genome information of microbial organism related human and environment.</title>
        <authorList>
            <person name="Hattori M."/>
            <person name="Oshima K."/>
            <person name="Inaba H."/>
            <person name="Suda W."/>
            <person name="Sakamoto M."/>
            <person name="Iino T."/>
            <person name="Kitahara M."/>
            <person name="Oshida Y."/>
            <person name="Iida T."/>
            <person name="Kudo T."/>
            <person name="Itoh T."/>
            <person name="Ohkuma M."/>
        </authorList>
    </citation>
    <scope>NUCLEOTIDE SEQUENCE [LARGE SCALE GENOMIC DNA]</scope>
    <source>
        <strain evidence="5 6">Q-1</strain>
    </source>
</reference>
<comment type="caution">
    <text evidence="5">The sequence shown here is derived from an EMBL/GenBank/DDBJ whole genome shotgun (WGS) entry which is preliminary data.</text>
</comment>
<organism evidence="5 6">
    <name type="scientific">Iodidimonas nitroreducens</name>
    <dbReference type="NCBI Taxonomy" id="1236968"/>
    <lineage>
        <taxon>Bacteria</taxon>
        <taxon>Pseudomonadati</taxon>
        <taxon>Pseudomonadota</taxon>
        <taxon>Alphaproteobacteria</taxon>
        <taxon>Iodidimonadales</taxon>
        <taxon>Iodidimonadaceae</taxon>
        <taxon>Iodidimonas</taxon>
    </lineage>
</organism>
<keyword evidence="3" id="KW-0975">Bacterial flagellum</keyword>
<evidence type="ECO:0000256" key="1">
    <source>
        <dbReference type="ARBA" id="ARBA00004365"/>
    </source>
</evidence>
<comment type="subcellular location">
    <subcellularLocation>
        <location evidence="1">Bacterial flagellum</location>
    </subcellularLocation>
</comment>
<dbReference type="EMBL" id="BKCN01000023">
    <property type="protein sequence ID" value="GER05385.1"/>
    <property type="molecule type" value="Genomic_DNA"/>
</dbReference>
<dbReference type="GO" id="GO:0005198">
    <property type="term" value="F:structural molecule activity"/>
    <property type="evidence" value="ECO:0007669"/>
    <property type="project" value="InterPro"/>
</dbReference>
<dbReference type="InterPro" id="IPR046358">
    <property type="entry name" value="Flagellin_C"/>
</dbReference>
<evidence type="ECO:0000313" key="6">
    <source>
        <dbReference type="Proteomes" id="UP000324996"/>
    </source>
</evidence>
<dbReference type="PANTHER" id="PTHR42792">
    <property type="entry name" value="FLAGELLIN"/>
    <property type="match status" value="1"/>
</dbReference>
<gene>
    <name evidence="5" type="ORF">JCM17846_30670</name>
</gene>
<name>A0A5A7NCN8_9PROT</name>
<keyword evidence="6" id="KW-1185">Reference proteome</keyword>
<evidence type="ECO:0000256" key="2">
    <source>
        <dbReference type="ARBA" id="ARBA00005709"/>
    </source>
</evidence>
<evidence type="ECO:0000259" key="4">
    <source>
        <dbReference type="Pfam" id="PF00700"/>
    </source>
</evidence>
<comment type="similarity">
    <text evidence="2">Belongs to the bacterial flagellin family.</text>
</comment>
<keyword evidence="5" id="KW-0966">Cell projection</keyword>
<sequence>MERISSFGQSTVLLQNTMRNQQRQFIAQQQISSGKKANDFQSLGPQIQEALSARQARDGVNSFRDTISSVKLSVDVFDIQLTSIVDSARGLKETVLDAISQDDASGFMPFLEQSFGLITAALNSQVNGQYLFAGARTDQPPITVGSLAELEALATPQDAFGNDQMKKQAIVAEGVQVEFGILADEVADEIMASMKRLAEFNTLSPLDGTLKDGDPGPPPIPDQREFLIAELEKIESAVQKAQSAQTNNALVGNRLDSIDEQHATAQIFLEGLVSDIEDVDLAEAITRLNQDQTALQASFQVLGSLSRLSLLNFL</sequence>
<protein>
    <submittedName>
        <fullName evidence="5">Flagellin</fullName>
    </submittedName>
</protein>
<dbReference type="PANTHER" id="PTHR42792:SF1">
    <property type="entry name" value="FLAGELLAR HOOK-ASSOCIATED PROTEIN 3"/>
    <property type="match status" value="1"/>
</dbReference>
<dbReference type="InterPro" id="IPR001492">
    <property type="entry name" value="Flagellin"/>
</dbReference>
<keyword evidence="5" id="KW-0969">Cilium</keyword>
<accession>A0A5A7NCN8</accession>
<evidence type="ECO:0000313" key="5">
    <source>
        <dbReference type="EMBL" id="GER05385.1"/>
    </source>
</evidence>
<keyword evidence="5" id="KW-0282">Flagellum</keyword>
<feature type="domain" description="Flagellin C-terminal" evidence="4">
    <location>
        <begin position="231"/>
        <end position="314"/>
    </location>
</feature>
<dbReference type="GO" id="GO:0009288">
    <property type="term" value="C:bacterial-type flagellum"/>
    <property type="evidence" value="ECO:0007669"/>
    <property type="project" value="UniProtKB-SubCell"/>
</dbReference>
<dbReference type="AlphaFoldDB" id="A0A5A7NCN8"/>
<proteinExistence type="inferred from homology"/>
<dbReference type="Pfam" id="PF00700">
    <property type="entry name" value="Flagellin_C"/>
    <property type="match status" value="1"/>
</dbReference>
<evidence type="ECO:0000256" key="3">
    <source>
        <dbReference type="ARBA" id="ARBA00023143"/>
    </source>
</evidence>
<dbReference type="Gene3D" id="1.20.1330.10">
    <property type="entry name" value="f41 fragment of flagellin, N-terminal domain"/>
    <property type="match status" value="1"/>
</dbReference>
<dbReference type="Proteomes" id="UP000324996">
    <property type="component" value="Unassembled WGS sequence"/>
</dbReference>
<dbReference type="SUPFAM" id="SSF64518">
    <property type="entry name" value="Phase 1 flagellin"/>
    <property type="match status" value="1"/>
</dbReference>
<dbReference type="RefSeq" id="WP_042085383.1">
    <property type="nucleotide sequence ID" value="NZ_BKCN01000023.1"/>
</dbReference>